<proteinExistence type="predicted"/>
<reference evidence="1 2" key="1">
    <citation type="submission" date="2017-05" db="EMBL/GenBank/DDBJ databases">
        <title>Complete genome sequence of Meiothermus taiwanensis WR-220.</title>
        <authorList>
            <person name="Wu W.-L."/>
            <person name="Lo W.-S."/>
            <person name="Kuo C.-H."/>
            <person name="Wu S.-H."/>
        </authorList>
    </citation>
    <scope>NUCLEOTIDE SEQUENCE [LARGE SCALE GENOMIC DNA]</scope>
    <source>
        <strain evidence="1 2">WR-220</strain>
    </source>
</reference>
<dbReference type="Proteomes" id="UP000263013">
    <property type="component" value="Chromosome"/>
</dbReference>
<keyword evidence="2" id="KW-1185">Reference proteome</keyword>
<accession>A0ABN5LXH9</accession>
<sequence>MHSLQGLFRFWPHLSTLLLLVLAGCTRPAPEPTLQINFSPDHLRLVLGGAGEVNITLVRQNLPGLAELRLINPLPEGITASITPSSTTGNTATLRIQASSHATVGSFNLRVQAVQGSISVTSELPLQIEPSQQPDLQLSLNNPTPSIRQGQYADLLVDVRRINLEGTVVLALEQQNGAPLPSGLSATFSPTLPNSTVSILRISVASTASTGPYPLRIKATLGSLERTLDFPLTVLEALPEPDFQLNLTQHLSLQRGTTSSESIAITRINLSGPIALSLERFDGTPLPTGIRATFAPAETEGTLSTLTISAAPDVPLGDYVLRVRGVQGALERTALVLLNVFDQAGLTANGAVWVAAQGDSGAWQVVPPTAGSYHLRIGNAAERYGWAVVCSKTEAGLTTHQVNVYQLTLSEVRRLDLSCPPSTSSDAFSDLSGQLNNLGGHYAQVAFGTASDFVDPARTGSFPPTPAYPGYLLQGARHGTADLMAVRYLPPTPPGTHFQADRALFQRNFTLSGRQTLDLDMQGSASFALEGTYKATLTNPDPSAQGLSYLAYLTPTTQTLYLADSQQDAANLTYRAIPDNRRKPNEFYVFNARETTFSNLSLRSRQVLRAIASPQDLSASFLSLPEARLRLENNRFQASWSPYSWSGSGSQLFSLQLEQLAVAPNTNLAWHLHLSRRWVGGITSYPIPNLAHSCAAGQSPCAPAPSNTPANGWQSTWSLRDNLELDWSFSAVQVSLPLADWLPLAQSTLPPAGHNLDGFSFDAASAGGIYNVSSLSAQRQAQAKGPRLLPFWLSPR</sequence>
<organism evidence="1 2">
    <name type="scientific">Meiothermus taiwanensis WR-220</name>
    <dbReference type="NCBI Taxonomy" id="1339250"/>
    <lineage>
        <taxon>Bacteria</taxon>
        <taxon>Thermotogati</taxon>
        <taxon>Deinococcota</taxon>
        <taxon>Deinococci</taxon>
        <taxon>Thermales</taxon>
        <taxon>Thermaceae</taxon>
        <taxon>Meiothermus</taxon>
    </lineage>
</organism>
<name>A0ABN5LXH9_9DEIN</name>
<evidence type="ECO:0000313" key="1">
    <source>
        <dbReference type="EMBL" id="AWR86369.1"/>
    </source>
</evidence>
<protein>
    <submittedName>
        <fullName evidence="1">Uncharacterized protein</fullName>
    </submittedName>
</protein>
<gene>
    <name evidence="1" type="ORF">Mtai_v1c11260</name>
</gene>
<evidence type="ECO:0000313" key="2">
    <source>
        <dbReference type="Proteomes" id="UP000263013"/>
    </source>
</evidence>
<dbReference type="EMBL" id="CP021130">
    <property type="protein sequence ID" value="AWR86369.1"/>
    <property type="molecule type" value="Genomic_DNA"/>
</dbReference>